<evidence type="ECO:0000313" key="1">
    <source>
        <dbReference type="EMBL" id="AST82367.1"/>
    </source>
</evidence>
<keyword evidence="2" id="KW-1185">Reference proteome</keyword>
<accession>A0ACA8DE95</accession>
<reference evidence="1" key="1">
    <citation type="submission" date="2017-08" db="EMBL/GenBank/DDBJ databases">
        <title>Real-time genomic and epidemiological investigation of a multi-institutional outbreak of KPC-producing Enterobacteriaceae reveals complex transmission dynamics and informs management responses.</title>
        <authorList>
            <person name="Kwong J.C."/>
            <person name="Lane C."/>
            <person name="Romanes F."/>
            <person name="Goncalves da Silva A."/>
            <person name="Easton M."/>
            <person name="Cronin K."/>
            <person name="Waters M.J."/>
            <person name="Tomita T."/>
            <person name="Stevens K."/>
            <person name="Schultz M.B."/>
            <person name="Baines S.L."/>
            <person name="Sherry N.L."/>
            <person name="Carter G."/>
            <person name="Mu A."/>
            <person name="Sait M."/>
            <person name="Ballard S.A."/>
            <person name="Seemann T."/>
            <person name="Stinear T.P."/>
            <person name="Howden B.P."/>
        </authorList>
    </citation>
    <scope>NUCLEOTIDE SEQUENCE</scope>
    <source>
        <strain evidence="1">AUSMDU00008141</strain>
    </source>
</reference>
<evidence type="ECO:0000313" key="2">
    <source>
        <dbReference type="Proteomes" id="UP000215286"/>
    </source>
</evidence>
<dbReference type="Proteomes" id="UP000215286">
    <property type="component" value="Chromosome"/>
</dbReference>
<name>A0ACA8DE95_9ENTR</name>
<gene>
    <name evidence="1" type="ORF">CI104_22785</name>
</gene>
<sequence length="840" mass="91196">MDSIISFTGGRIPLKIFQGALRPVAAGILIAIIAMHGAQAEDIVEFNTDVLDVKERGNIDLGRFSQVGYLMPGKYQFVVIINKAELPEQPVEYLVPADDPKASKACLTAELVKQFGLKEATLKKVSWWHNGQCLDIASLEGMTVTPNSGNGTLSISIPQAYLEYTADNWDPSSRWDEGIPGLLFDYNVNAMSSHAHSSGDDNSISGNGVTGANFGPWRLRADWQSRYERADDQGTQKSWDWSRYYLYRAITSLRAKMVLGENSLDSSIFDSFRFSGVSLITDDNQLPPNLRGYAPEVAGVAKTNAKVTISQQGRVIYETTVAAGPFRIQDINSAVSGKLDVKVEEQDGSTRIFQVDTASIPYLTRPGLVRYKFSAGKPSDSNHHMQGPEFGTGEFSWGINNGWSLYGGALLAGDYNALSLGIGRDLLAFGAVSADITTTRAKLPGEGTTSGNSYRLSYSKRFDEYDSQVTFAGYRFSERNFMNMSEYLDRRYGENDSSGSDKELYTITLNKQFPSVNLSAYLNFSHQTYWDQRSSDSWNLSLSQFFDIGRFKNVSVSLTAYRTKYDDSSDDGIYVGVTLPWGDSGTLNYNGQFSDQNSNMVGYYDRINSNTDYRINAGSASGDHATGNGYITHDGDIATMTANASYTDGEYNAVGMSLQGGMTMTGKGTALHRTNIPGGTRMLVDTEGVGGVPIQGGSGVVHTNAFGKAIVSDISSYYRSSINVDLNALPENVDATRSVVQGTLTEGAIGYRRFGILAGEKAMAVVKLTDGTSPPFGAEVRNQEGTQTGIIGDGGQVWLAGIQPGEQMNVIWDDGVQCRILLPSAPPSPGKGLLLPCNKA</sequence>
<dbReference type="EMBL" id="CP022695">
    <property type="protein sequence ID" value="AST82367.1"/>
    <property type="molecule type" value="Genomic_DNA"/>
</dbReference>
<organism evidence="1 2">
    <name type="scientific">Citrobacter farmeri</name>
    <dbReference type="NCBI Taxonomy" id="67824"/>
    <lineage>
        <taxon>Bacteria</taxon>
        <taxon>Pseudomonadati</taxon>
        <taxon>Pseudomonadota</taxon>
        <taxon>Gammaproteobacteria</taxon>
        <taxon>Enterobacterales</taxon>
        <taxon>Enterobacteriaceae</taxon>
        <taxon>Citrobacter</taxon>
    </lineage>
</organism>
<protein>
    <submittedName>
        <fullName evidence="1">Outer membrane usher protein</fullName>
    </submittedName>
</protein>
<proteinExistence type="predicted"/>